<feature type="domain" description="Activator of Hsp90 ATPase homologue 1/2-like C-terminal" evidence="2">
    <location>
        <begin position="22"/>
        <end position="159"/>
    </location>
</feature>
<name>A0A933L1D3_9HYPH</name>
<gene>
    <name evidence="3" type="ORF">HY834_01725</name>
</gene>
<accession>A0A933L1D3</accession>
<dbReference type="SUPFAM" id="SSF55961">
    <property type="entry name" value="Bet v1-like"/>
    <property type="match status" value="1"/>
</dbReference>
<dbReference type="InterPro" id="IPR013538">
    <property type="entry name" value="ASHA1/2-like_C"/>
</dbReference>
<evidence type="ECO:0000259" key="2">
    <source>
        <dbReference type="Pfam" id="PF08327"/>
    </source>
</evidence>
<dbReference type="EMBL" id="JACRAF010000005">
    <property type="protein sequence ID" value="MBI4920440.1"/>
    <property type="molecule type" value="Genomic_DNA"/>
</dbReference>
<evidence type="ECO:0000256" key="1">
    <source>
        <dbReference type="ARBA" id="ARBA00006817"/>
    </source>
</evidence>
<dbReference type="Pfam" id="PF08327">
    <property type="entry name" value="AHSA1"/>
    <property type="match status" value="1"/>
</dbReference>
<dbReference type="Proteomes" id="UP000782610">
    <property type="component" value="Unassembled WGS sequence"/>
</dbReference>
<reference evidence="3" key="1">
    <citation type="submission" date="2020-07" db="EMBL/GenBank/DDBJ databases">
        <title>Huge and variable diversity of episymbiotic CPR bacteria and DPANN archaea in groundwater ecosystems.</title>
        <authorList>
            <person name="He C.Y."/>
            <person name="Keren R."/>
            <person name="Whittaker M."/>
            <person name="Farag I.F."/>
            <person name="Doudna J."/>
            <person name="Cate J.H.D."/>
            <person name="Banfield J.F."/>
        </authorList>
    </citation>
    <scope>NUCLEOTIDE SEQUENCE</scope>
    <source>
        <strain evidence="3">NC_groundwater_1586_Pr3_B-0.1um_66_15</strain>
    </source>
</reference>
<comment type="caution">
    <text evidence="3">The sequence shown here is derived from an EMBL/GenBank/DDBJ whole genome shotgun (WGS) entry which is preliminary data.</text>
</comment>
<evidence type="ECO:0000313" key="4">
    <source>
        <dbReference type="Proteomes" id="UP000782610"/>
    </source>
</evidence>
<dbReference type="InterPro" id="IPR023393">
    <property type="entry name" value="START-like_dom_sf"/>
</dbReference>
<sequence>MHQNIVTVPPGADYFTIERSFDAPRRLVWKCYTEPQHLARFWGPRDATTRATIDLRVGGVWLTEWTYENGGSYGYASVYLALEEPERIHYRDCPKDWTGGLDGLPPVELVSTITLSETGRKTEVFVKVVCTSVAARDETVKRGFAGMVGIGHDRLAEYLQSLDQEA</sequence>
<dbReference type="Gene3D" id="3.30.530.20">
    <property type="match status" value="1"/>
</dbReference>
<evidence type="ECO:0000313" key="3">
    <source>
        <dbReference type="EMBL" id="MBI4920440.1"/>
    </source>
</evidence>
<dbReference type="AlphaFoldDB" id="A0A933L1D3"/>
<organism evidence="3 4">
    <name type="scientific">Devosia nanyangense</name>
    <dbReference type="NCBI Taxonomy" id="1228055"/>
    <lineage>
        <taxon>Bacteria</taxon>
        <taxon>Pseudomonadati</taxon>
        <taxon>Pseudomonadota</taxon>
        <taxon>Alphaproteobacteria</taxon>
        <taxon>Hyphomicrobiales</taxon>
        <taxon>Devosiaceae</taxon>
        <taxon>Devosia</taxon>
    </lineage>
</organism>
<comment type="similarity">
    <text evidence="1">Belongs to the AHA1 family.</text>
</comment>
<proteinExistence type="inferred from homology"/>
<protein>
    <submittedName>
        <fullName evidence="3">SRPBCC domain-containing protein</fullName>
    </submittedName>
</protein>